<sequence length="244" mass="28094">MASHYSEMLSALIVALDHRVTVSYLDVSACFLFIYDFLLRLDLEARYIWKYPWTLFKVLYLVQRFLPFVDMCIFLIHQNFAIELTPHDCEIDYRVVFYLTTAGILLSYIIQSVRIWCAWRKNNFVKVIIIALTIGLFIPDGIALNGIIRSLEFLDPPPKFRGCIIIGGKNTYTPWILWLAYDTSASILMLIPGISAYREGGLSRLMRVMYQDGVIYFILMAILSTINIVVMAMLSPDYAFILGP</sequence>
<evidence type="ECO:0000256" key="1">
    <source>
        <dbReference type="SAM" id="Phobius"/>
    </source>
</evidence>
<comment type="caution">
    <text evidence="3">The sequence shown here is derived from an EMBL/GenBank/DDBJ whole genome shotgun (WGS) entry which is preliminary data.</text>
</comment>
<protein>
    <recommendedName>
        <fullName evidence="2">DUF6533 domain-containing protein</fullName>
    </recommendedName>
</protein>
<dbReference type="InterPro" id="IPR045340">
    <property type="entry name" value="DUF6533"/>
</dbReference>
<dbReference type="HOGENOM" id="CLU_1088013_0_0_1"/>
<reference evidence="3 4" key="1">
    <citation type="journal article" date="2014" name="BMC Genomics">
        <title>Genome and secretome analysis of the hemibiotrophic fungal pathogen, Moniliophthora roreri, which causes frosty pod rot disease of cacao: mechanisms of the biotrophic and necrotrophic phases.</title>
        <authorList>
            <person name="Meinhardt L.W."/>
            <person name="Costa G.G.L."/>
            <person name="Thomazella D.P.T."/>
            <person name="Teixeira P.J.P.L."/>
            <person name="Carazzolle M.F."/>
            <person name="Schuster S.C."/>
            <person name="Carlson J.E."/>
            <person name="Guiltinan M.J."/>
            <person name="Mieczkowski P."/>
            <person name="Farmer A."/>
            <person name="Ramaraj T."/>
            <person name="Crozier J."/>
            <person name="Davis R.E."/>
            <person name="Shao J."/>
            <person name="Melnick R.L."/>
            <person name="Pereira G.A.G."/>
            <person name="Bailey B.A."/>
        </authorList>
    </citation>
    <scope>NUCLEOTIDE SEQUENCE [LARGE SCALE GENOMIC DNA]</scope>
    <source>
        <strain evidence="3 4">MCA 2997</strain>
    </source>
</reference>
<accession>V2X8J7</accession>
<feature type="transmembrane region" description="Helical" evidence="1">
    <location>
        <begin position="96"/>
        <end position="117"/>
    </location>
</feature>
<feature type="transmembrane region" description="Helical" evidence="1">
    <location>
        <begin position="124"/>
        <end position="148"/>
    </location>
</feature>
<keyword evidence="1" id="KW-0472">Membrane</keyword>
<feature type="domain" description="DUF6533" evidence="2">
    <location>
        <begin position="24"/>
        <end position="69"/>
    </location>
</feature>
<keyword evidence="4" id="KW-1185">Reference proteome</keyword>
<dbReference type="AlphaFoldDB" id="V2X8J7"/>
<name>V2X8J7_MONRO</name>
<feature type="transmembrane region" description="Helical" evidence="1">
    <location>
        <begin position="175"/>
        <end position="194"/>
    </location>
</feature>
<organism evidence="3 4">
    <name type="scientific">Moniliophthora roreri (strain MCA 2997)</name>
    <name type="common">Cocoa frosty pod rot fungus</name>
    <name type="synonym">Crinipellis roreri</name>
    <dbReference type="NCBI Taxonomy" id="1381753"/>
    <lineage>
        <taxon>Eukaryota</taxon>
        <taxon>Fungi</taxon>
        <taxon>Dikarya</taxon>
        <taxon>Basidiomycota</taxon>
        <taxon>Agaricomycotina</taxon>
        <taxon>Agaricomycetes</taxon>
        <taxon>Agaricomycetidae</taxon>
        <taxon>Agaricales</taxon>
        <taxon>Marasmiineae</taxon>
        <taxon>Marasmiaceae</taxon>
        <taxon>Moniliophthora</taxon>
    </lineage>
</organism>
<gene>
    <name evidence="3" type="ORF">Moror_7868</name>
</gene>
<feature type="transmembrane region" description="Helical" evidence="1">
    <location>
        <begin position="20"/>
        <end position="38"/>
    </location>
</feature>
<dbReference type="EMBL" id="AWSO01000475">
    <property type="protein sequence ID" value="ESK90072.1"/>
    <property type="molecule type" value="Genomic_DNA"/>
</dbReference>
<evidence type="ECO:0000313" key="3">
    <source>
        <dbReference type="EMBL" id="ESK90072.1"/>
    </source>
</evidence>
<dbReference type="OrthoDB" id="3350812at2759"/>
<feature type="transmembrane region" description="Helical" evidence="1">
    <location>
        <begin position="58"/>
        <end position="76"/>
    </location>
</feature>
<keyword evidence="1" id="KW-0812">Transmembrane</keyword>
<feature type="transmembrane region" description="Helical" evidence="1">
    <location>
        <begin position="214"/>
        <end position="234"/>
    </location>
</feature>
<dbReference type="Pfam" id="PF20151">
    <property type="entry name" value="DUF6533"/>
    <property type="match status" value="1"/>
</dbReference>
<proteinExistence type="predicted"/>
<dbReference type="Proteomes" id="UP000017559">
    <property type="component" value="Unassembled WGS sequence"/>
</dbReference>
<evidence type="ECO:0000313" key="4">
    <source>
        <dbReference type="Proteomes" id="UP000017559"/>
    </source>
</evidence>
<dbReference type="KEGG" id="mrr:Moror_7868"/>
<evidence type="ECO:0000259" key="2">
    <source>
        <dbReference type="Pfam" id="PF20151"/>
    </source>
</evidence>
<keyword evidence="1" id="KW-1133">Transmembrane helix</keyword>